<dbReference type="PANTHER" id="PTHR10353">
    <property type="entry name" value="GLYCOSYL HYDROLASE"/>
    <property type="match status" value="1"/>
</dbReference>
<organism evidence="5 6">
    <name type="scientific">Mesoplasma florum</name>
    <name type="common">Acholeplasma florum</name>
    <dbReference type="NCBI Taxonomy" id="2151"/>
    <lineage>
        <taxon>Bacteria</taxon>
        <taxon>Bacillati</taxon>
        <taxon>Mycoplasmatota</taxon>
        <taxon>Mollicutes</taxon>
        <taxon>Entomoplasmatales</taxon>
        <taxon>Entomoplasmataceae</taxon>
        <taxon>Mesoplasma</taxon>
    </lineage>
</organism>
<dbReference type="InterPro" id="IPR001360">
    <property type="entry name" value="Glyco_hydro_1"/>
</dbReference>
<dbReference type="AlphaFoldDB" id="A0AAD0MNA7"/>
<evidence type="ECO:0000256" key="4">
    <source>
        <dbReference type="RuleBase" id="RU003690"/>
    </source>
</evidence>
<evidence type="ECO:0000313" key="6">
    <source>
        <dbReference type="Proteomes" id="UP000237990"/>
    </source>
</evidence>
<gene>
    <name evidence="5" type="ORF">MflW12_3200</name>
</gene>
<name>A0AAD0MNA7_MESFO</name>
<keyword evidence="2" id="KW-0378">Hydrolase</keyword>
<dbReference type="RefSeq" id="WP_023025687.1">
    <property type="nucleotide sequence ID" value="NZ_CP022432.1"/>
</dbReference>
<dbReference type="GO" id="GO:0008422">
    <property type="term" value="F:beta-glucosidase activity"/>
    <property type="evidence" value="ECO:0007669"/>
    <property type="project" value="TreeGrafter"/>
</dbReference>
<dbReference type="EMBL" id="CP022432">
    <property type="protein sequence ID" value="AVN65725.1"/>
    <property type="molecule type" value="Genomic_DNA"/>
</dbReference>
<proteinExistence type="inferred from homology"/>
<dbReference type="Proteomes" id="UP000237990">
    <property type="component" value="Chromosome"/>
</dbReference>
<dbReference type="SUPFAM" id="SSF51445">
    <property type="entry name" value="(Trans)glycosidases"/>
    <property type="match status" value="1"/>
</dbReference>
<dbReference type="GO" id="GO:0016052">
    <property type="term" value="P:carbohydrate catabolic process"/>
    <property type="evidence" value="ECO:0007669"/>
    <property type="project" value="TreeGrafter"/>
</dbReference>
<sequence length="456" mass="52908">MKKILWGASSSAYQFEGGWNADGKGTSVQDVKEIINKTTSDFKVASDHYNKWKEDVKIMKEIGLTSYRFSISWTRIFPKGFGEINKKGIEFYSNLINELKANGIEPIITMFHFDMPSELEKNGGWLNKENIKHYVNYAKTLFDYLGDRVKYWITFNEQNVLLLQGPVVGIKRPDGCNVLKHIFEQNHNITLGQALIMQECHKRYGDKVLIGTAPNISQVYPNSNKPEDFIASQNINALRNWVYLDLITKGYYNGIIWNLLKKYNALFEFDSNDLEIFKNAKPDFIAFNYYTTATVQMTSEIENYEIGTQERLFGIPGFGEQVSNPNLEKTQFGWEIDPVGIKATIRELKDRYNLPLMITENGIGGYDEIDSNGKIDDSYRIKYMNDHIIQIKEALNENVDFIAYNCWSAFDLISVHEGIRKRYGLVFVDRTDEEVKECKRIRKESSYWYSNFIKEN</sequence>
<protein>
    <submittedName>
        <fullName evidence="5">6-phospho-beta-glucosidase</fullName>
    </submittedName>
</protein>
<evidence type="ECO:0000256" key="2">
    <source>
        <dbReference type="ARBA" id="ARBA00022801"/>
    </source>
</evidence>
<accession>A0AAD0MNA7</accession>
<reference evidence="5 6" key="1">
    <citation type="submission" date="2017-07" db="EMBL/GenBank/DDBJ databases">
        <title>Comparative genomic analysis of Mesoplasma florum.</title>
        <authorList>
            <person name="Baby V."/>
            <person name="Lachance J.-C."/>
            <person name="Gagnon J."/>
            <person name="Lucier J.-F."/>
            <person name="Matteau D."/>
            <person name="Knight T.F."/>
            <person name="Rodrigue S."/>
        </authorList>
    </citation>
    <scope>NUCLEOTIDE SEQUENCE [LARGE SCALE GENOMIC DNA]</scope>
    <source>
        <strain evidence="5 6">W12</strain>
    </source>
</reference>
<comment type="similarity">
    <text evidence="1 4">Belongs to the glycosyl hydrolase 1 family.</text>
</comment>
<evidence type="ECO:0000256" key="1">
    <source>
        <dbReference type="ARBA" id="ARBA00010838"/>
    </source>
</evidence>
<dbReference type="PANTHER" id="PTHR10353:SF122">
    <property type="entry name" value="6-PHOSPHO-BETA-GLUCOSIDASE ASCB-RELATED"/>
    <property type="match status" value="1"/>
</dbReference>
<evidence type="ECO:0000313" key="5">
    <source>
        <dbReference type="EMBL" id="AVN65725.1"/>
    </source>
</evidence>
<dbReference type="InterPro" id="IPR017853">
    <property type="entry name" value="GH"/>
</dbReference>
<dbReference type="PRINTS" id="PR00131">
    <property type="entry name" value="GLHYDRLASE1"/>
</dbReference>
<dbReference type="Gene3D" id="3.20.20.80">
    <property type="entry name" value="Glycosidases"/>
    <property type="match status" value="1"/>
</dbReference>
<evidence type="ECO:0000256" key="3">
    <source>
        <dbReference type="ARBA" id="ARBA00023295"/>
    </source>
</evidence>
<dbReference type="GO" id="GO:0005829">
    <property type="term" value="C:cytosol"/>
    <property type="evidence" value="ECO:0007669"/>
    <property type="project" value="TreeGrafter"/>
</dbReference>
<dbReference type="Pfam" id="PF00232">
    <property type="entry name" value="Glyco_hydro_1"/>
    <property type="match status" value="1"/>
</dbReference>
<dbReference type="FunFam" id="3.20.20.80:FF:000004">
    <property type="entry name" value="Beta-glucosidase 6-phospho-beta-glucosidase"/>
    <property type="match status" value="1"/>
</dbReference>
<keyword evidence="3" id="KW-0326">Glycosidase</keyword>